<dbReference type="PANTHER" id="PTHR33375:SF1">
    <property type="entry name" value="CHROMOSOME-PARTITIONING PROTEIN PARB-RELATED"/>
    <property type="match status" value="1"/>
</dbReference>
<dbReference type="FunFam" id="3.90.1530.30:FF:000001">
    <property type="entry name" value="Chromosome partitioning protein ParB"/>
    <property type="match status" value="1"/>
</dbReference>
<dbReference type="OrthoDB" id="9802051at2"/>
<feature type="region of interest" description="Disordered" evidence="4">
    <location>
        <begin position="1"/>
        <end position="42"/>
    </location>
</feature>
<dbReference type="GO" id="GO:0045881">
    <property type="term" value="P:positive regulation of sporulation resulting in formation of a cellular spore"/>
    <property type="evidence" value="ECO:0007669"/>
    <property type="project" value="TreeGrafter"/>
</dbReference>
<protein>
    <submittedName>
        <fullName evidence="6">ParB-like partition protein</fullName>
    </submittedName>
</protein>
<feature type="domain" description="ParB-like N-terminal" evidence="5">
    <location>
        <begin position="46"/>
        <end position="136"/>
    </location>
</feature>
<dbReference type="Gene3D" id="1.10.10.2830">
    <property type="match status" value="1"/>
</dbReference>
<dbReference type="InterPro" id="IPR004437">
    <property type="entry name" value="ParB/RepB/Spo0J"/>
</dbReference>
<dbReference type="InterPro" id="IPR050336">
    <property type="entry name" value="Chromosome_partition/occlusion"/>
</dbReference>
<accession>D0LQ44</accession>
<dbReference type="NCBIfam" id="TIGR00180">
    <property type="entry name" value="parB_part"/>
    <property type="match status" value="1"/>
</dbReference>
<feature type="compositionally biased region" description="Basic residues" evidence="4">
    <location>
        <begin position="1"/>
        <end position="10"/>
    </location>
</feature>
<dbReference type="EMBL" id="CP001804">
    <property type="protein sequence ID" value="ACY17081.1"/>
    <property type="molecule type" value="Genomic_DNA"/>
</dbReference>
<dbReference type="CDD" id="cd16393">
    <property type="entry name" value="SPO0J_N"/>
    <property type="match status" value="1"/>
</dbReference>
<evidence type="ECO:0000256" key="3">
    <source>
        <dbReference type="ARBA" id="ARBA00023125"/>
    </source>
</evidence>
<dbReference type="Proteomes" id="UP000001880">
    <property type="component" value="Chromosome"/>
</dbReference>
<dbReference type="GO" id="GO:0003677">
    <property type="term" value="F:DNA binding"/>
    <property type="evidence" value="ECO:0007669"/>
    <property type="project" value="UniProtKB-KW"/>
</dbReference>
<dbReference type="InterPro" id="IPR003115">
    <property type="entry name" value="ParB_N"/>
</dbReference>
<dbReference type="SUPFAM" id="SSF109709">
    <property type="entry name" value="KorB DNA-binding domain-like"/>
    <property type="match status" value="1"/>
</dbReference>
<keyword evidence="7" id="KW-1185">Reference proteome</keyword>
<comment type="similarity">
    <text evidence="1">Belongs to the ParB family.</text>
</comment>
<dbReference type="SUPFAM" id="SSF110849">
    <property type="entry name" value="ParB/Sulfiredoxin"/>
    <property type="match status" value="1"/>
</dbReference>
<dbReference type="SMART" id="SM00470">
    <property type="entry name" value="ParB"/>
    <property type="match status" value="1"/>
</dbReference>
<dbReference type="FunFam" id="1.10.10.2830:FF:000001">
    <property type="entry name" value="Chromosome partitioning protein ParB"/>
    <property type="match status" value="1"/>
</dbReference>
<dbReference type="RefSeq" id="WP_012829679.1">
    <property type="nucleotide sequence ID" value="NC_013440.1"/>
</dbReference>
<dbReference type="HOGENOM" id="CLU_023853_0_0_7"/>
<evidence type="ECO:0000256" key="1">
    <source>
        <dbReference type="ARBA" id="ARBA00006295"/>
    </source>
</evidence>
<gene>
    <name evidence="6" type="ordered locus">Hoch_4590</name>
</gene>
<reference evidence="6 7" key="1">
    <citation type="journal article" date="2010" name="Stand. Genomic Sci.">
        <title>Complete genome sequence of Haliangium ochraceum type strain (SMP-2).</title>
        <authorList>
            <consortium name="US DOE Joint Genome Institute (JGI-PGF)"/>
            <person name="Ivanova N."/>
            <person name="Daum C."/>
            <person name="Lang E."/>
            <person name="Abt B."/>
            <person name="Kopitz M."/>
            <person name="Saunders E."/>
            <person name="Lapidus A."/>
            <person name="Lucas S."/>
            <person name="Glavina Del Rio T."/>
            <person name="Nolan M."/>
            <person name="Tice H."/>
            <person name="Copeland A."/>
            <person name="Cheng J.F."/>
            <person name="Chen F."/>
            <person name="Bruce D."/>
            <person name="Goodwin L."/>
            <person name="Pitluck S."/>
            <person name="Mavromatis K."/>
            <person name="Pati A."/>
            <person name="Mikhailova N."/>
            <person name="Chen A."/>
            <person name="Palaniappan K."/>
            <person name="Land M."/>
            <person name="Hauser L."/>
            <person name="Chang Y.J."/>
            <person name="Jeffries C.D."/>
            <person name="Detter J.C."/>
            <person name="Brettin T."/>
            <person name="Rohde M."/>
            <person name="Goker M."/>
            <person name="Bristow J."/>
            <person name="Markowitz V."/>
            <person name="Eisen J.A."/>
            <person name="Hugenholtz P."/>
            <person name="Kyrpides N.C."/>
            <person name="Klenk H.P."/>
        </authorList>
    </citation>
    <scope>NUCLEOTIDE SEQUENCE [LARGE SCALE GENOMIC DNA]</scope>
    <source>
        <strain evidence="7">DSM 14365 / CIP 107738 / JCM 11303 / AJ 13395 / SMP-2</strain>
    </source>
</reference>
<evidence type="ECO:0000259" key="5">
    <source>
        <dbReference type="SMART" id="SM00470"/>
    </source>
</evidence>
<organism evidence="6 7">
    <name type="scientific">Haliangium ochraceum (strain DSM 14365 / JCM 11303 / SMP-2)</name>
    <dbReference type="NCBI Taxonomy" id="502025"/>
    <lineage>
        <taxon>Bacteria</taxon>
        <taxon>Pseudomonadati</taxon>
        <taxon>Myxococcota</taxon>
        <taxon>Polyangia</taxon>
        <taxon>Haliangiales</taxon>
        <taxon>Kofleriaceae</taxon>
        <taxon>Haliangium</taxon>
    </lineage>
</organism>
<dbReference type="InterPro" id="IPR041468">
    <property type="entry name" value="HTH_ParB/Spo0J"/>
</dbReference>
<dbReference type="InterPro" id="IPR036086">
    <property type="entry name" value="ParB/Sulfiredoxin_sf"/>
</dbReference>
<dbReference type="PANTHER" id="PTHR33375">
    <property type="entry name" value="CHROMOSOME-PARTITIONING PROTEIN PARB-RELATED"/>
    <property type="match status" value="1"/>
</dbReference>
<dbReference type="STRING" id="502025.Hoch_4590"/>
<dbReference type="GO" id="GO:0007059">
    <property type="term" value="P:chromosome segregation"/>
    <property type="evidence" value="ECO:0007669"/>
    <property type="project" value="UniProtKB-KW"/>
</dbReference>
<name>D0LQ44_HALO1</name>
<evidence type="ECO:0000313" key="6">
    <source>
        <dbReference type="EMBL" id="ACY17081.1"/>
    </source>
</evidence>
<feature type="region of interest" description="Disordered" evidence="4">
    <location>
        <begin position="232"/>
        <end position="259"/>
    </location>
</feature>
<keyword evidence="3" id="KW-0238">DNA-binding</keyword>
<dbReference type="Pfam" id="PF02195">
    <property type="entry name" value="ParB_N"/>
    <property type="match status" value="1"/>
</dbReference>
<dbReference type="Gene3D" id="3.90.1530.30">
    <property type="match status" value="1"/>
</dbReference>
<sequence length="306" mass="33857">MSNPPKRRGLGRGLSALLPNTPDAAAKPGAEETSRGAASAGKRAYFQAQIEEIYPNPDQPRKRFEEAALEELAQSIRALGVIQPLIVRARPEGGYYLVAGERRWRASQRAGLHQVPVVVRELAPRDAFERALVENLQRADLNAIEEAEAYQRLVEDFGYTQEQVAERVGKERSTVANSLRLLRLPTGVRGMVEGGALSMGHARALLALEPEDIEPTARRVVSRKLSVRATEDWIRKQSQPPAERAQAQAQAPKKSASVRDLELRLSKSLGSQVSVDEDGNDKKSGTIQIRYMDLDDLDRLLARLLD</sequence>
<feature type="compositionally biased region" description="Low complexity" evidence="4">
    <location>
        <begin position="237"/>
        <end position="255"/>
    </location>
</feature>
<dbReference type="Pfam" id="PF17762">
    <property type="entry name" value="HTH_ParB"/>
    <property type="match status" value="1"/>
</dbReference>
<evidence type="ECO:0000256" key="4">
    <source>
        <dbReference type="SAM" id="MobiDB-lite"/>
    </source>
</evidence>
<dbReference type="InterPro" id="IPR057240">
    <property type="entry name" value="ParB_dimer_C"/>
</dbReference>
<evidence type="ECO:0000313" key="7">
    <source>
        <dbReference type="Proteomes" id="UP000001880"/>
    </source>
</evidence>
<dbReference type="eggNOG" id="COG1475">
    <property type="taxonomic scope" value="Bacteria"/>
</dbReference>
<dbReference type="GO" id="GO:0005694">
    <property type="term" value="C:chromosome"/>
    <property type="evidence" value="ECO:0007669"/>
    <property type="project" value="TreeGrafter"/>
</dbReference>
<keyword evidence="2" id="KW-0159">Chromosome partition</keyword>
<dbReference type="KEGG" id="hoh:Hoch_4590"/>
<evidence type="ECO:0000256" key="2">
    <source>
        <dbReference type="ARBA" id="ARBA00022829"/>
    </source>
</evidence>
<proteinExistence type="inferred from homology"/>
<dbReference type="Pfam" id="PF23552">
    <property type="entry name" value="ParB_C"/>
    <property type="match status" value="1"/>
</dbReference>
<dbReference type="AlphaFoldDB" id="D0LQ44"/>